<feature type="compositionally biased region" description="Polar residues" evidence="1">
    <location>
        <begin position="1"/>
        <end position="10"/>
    </location>
</feature>
<gene>
    <name evidence="2" type="primary">37</name>
    <name evidence="2" type="ORF">SEA_TYPHA_37</name>
</gene>
<dbReference type="GeneID" id="63743026"/>
<evidence type="ECO:0000256" key="1">
    <source>
        <dbReference type="SAM" id="MobiDB-lite"/>
    </source>
</evidence>
<accession>A0A482JAH3</accession>
<name>A0A482JAH3_9CAUD</name>
<evidence type="ECO:0000313" key="2">
    <source>
        <dbReference type="EMBL" id="QBP29694.1"/>
    </source>
</evidence>
<proteinExistence type="predicted"/>
<evidence type="ECO:0000313" key="3">
    <source>
        <dbReference type="Proteomes" id="UP000294565"/>
    </source>
</evidence>
<protein>
    <submittedName>
        <fullName evidence="2">Uncharacterized protein</fullName>
    </submittedName>
</protein>
<dbReference type="Proteomes" id="UP000294565">
    <property type="component" value="Segment"/>
</dbReference>
<feature type="region of interest" description="Disordered" evidence="1">
    <location>
        <begin position="1"/>
        <end position="23"/>
    </location>
</feature>
<reference evidence="2 3" key="1">
    <citation type="submission" date="2019-02" db="EMBL/GenBank/DDBJ databases">
        <authorList>
            <person name="Kanzanas C."/>
            <person name="Smith M.A."/>
            <person name="Zack K.M."/>
            <person name="Garlena R.A."/>
            <person name="Russell D.A."/>
            <person name="Pope W.H."/>
            <person name="Jacobs-Sera D."/>
            <person name="Hatfull G.F."/>
        </authorList>
    </citation>
    <scope>NUCLEOTIDE SEQUENCE [LARGE SCALE GENOMIC DNA]</scope>
</reference>
<dbReference type="RefSeq" id="YP_010049706.1">
    <property type="nucleotide sequence ID" value="NC_054393.1"/>
</dbReference>
<dbReference type="EMBL" id="MK494099">
    <property type="protein sequence ID" value="QBP29694.1"/>
    <property type="molecule type" value="Genomic_DNA"/>
</dbReference>
<organism evidence="2 3">
    <name type="scientific">Mycobacterium phage Typha</name>
    <dbReference type="NCBI Taxonomy" id="2517971"/>
    <lineage>
        <taxon>Viruses</taxon>
        <taxon>Duplodnaviria</taxon>
        <taxon>Heunggongvirae</taxon>
        <taxon>Uroviricota</taxon>
        <taxon>Caudoviricetes</taxon>
        <taxon>Typhavirus</taxon>
        <taxon>Typhavirus typha</taxon>
    </lineage>
</organism>
<dbReference type="KEGG" id="vg:63743026"/>
<keyword evidence="3" id="KW-1185">Reference proteome</keyword>
<sequence length="77" mass="8522">MTTTPQPLTSEQRDKPTPQVRKRHLKALAKARANQIKAQDEVRQLIIDGFALGISGQDLADAAGVSKPRVYQIRDGR</sequence>